<feature type="transmembrane region" description="Helical" evidence="9">
    <location>
        <begin position="169"/>
        <end position="193"/>
    </location>
</feature>
<keyword evidence="11" id="KW-0449">Lipoprotein</keyword>
<evidence type="ECO:0000256" key="7">
    <source>
        <dbReference type="ARBA" id="ARBA00023136"/>
    </source>
</evidence>
<comment type="subcellular location">
    <subcellularLocation>
        <location evidence="1 9">Cell membrane</location>
        <topology evidence="1 9">Multi-pass membrane protein</topology>
    </subcellularLocation>
</comment>
<dbReference type="Gene3D" id="3.60.110.10">
    <property type="entry name" value="Carbon-nitrogen hydrolase"/>
    <property type="match status" value="1"/>
</dbReference>
<comment type="pathway">
    <text evidence="9">Protein modification; lipoprotein biosynthesis (N-acyl transfer).</text>
</comment>
<protein>
    <recommendedName>
        <fullName evidence="9">Apolipoprotein N-acyltransferase</fullName>
        <shortName evidence="9">ALP N-acyltransferase</shortName>
        <ecNumber evidence="9">2.3.1.269</ecNumber>
    </recommendedName>
</protein>
<dbReference type="Pfam" id="PF00795">
    <property type="entry name" value="CN_hydrolase"/>
    <property type="match status" value="1"/>
</dbReference>
<keyword evidence="4 9" id="KW-0808">Transferase</keyword>
<dbReference type="InterPro" id="IPR045378">
    <property type="entry name" value="LNT_N"/>
</dbReference>
<dbReference type="RefSeq" id="WP_115999739.1">
    <property type="nucleotide sequence ID" value="NZ_QUOV01000001.1"/>
</dbReference>
<evidence type="ECO:0000313" key="11">
    <source>
        <dbReference type="EMBL" id="REL35065.1"/>
    </source>
</evidence>
<dbReference type="InterPro" id="IPR003010">
    <property type="entry name" value="C-N_Hydrolase"/>
</dbReference>
<dbReference type="CDD" id="cd07571">
    <property type="entry name" value="ALP_N-acyl_transferase"/>
    <property type="match status" value="1"/>
</dbReference>
<dbReference type="EC" id="2.3.1.269" evidence="9"/>
<keyword evidence="8 9" id="KW-0012">Acyltransferase</keyword>
<dbReference type="PROSITE" id="PS50263">
    <property type="entry name" value="CN_HYDROLASE"/>
    <property type="match status" value="1"/>
</dbReference>
<proteinExistence type="inferred from homology"/>
<organism evidence="11 12">
    <name type="scientific">Thalassotalea euphylliae</name>
    <dbReference type="NCBI Taxonomy" id="1655234"/>
    <lineage>
        <taxon>Bacteria</taxon>
        <taxon>Pseudomonadati</taxon>
        <taxon>Pseudomonadota</taxon>
        <taxon>Gammaproteobacteria</taxon>
        <taxon>Alteromonadales</taxon>
        <taxon>Colwelliaceae</taxon>
        <taxon>Thalassotalea</taxon>
    </lineage>
</organism>
<gene>
    <name evidence="9" type="primary">lnt</name>
    <name evidence="11" type="ORF">DXX92_06630</name>
</gene>
<evidence type="ECO:0000256" key="9">
    <source>
        <dbReference type="HAMAP-Rule" id="MF_01148"/>
    </source>
</evidence>
<evidence type="ECO:0000256" key="2">
    <source>
        <dbReference type="ARBA" id="ARBA00010065"/>
    </source>
</evidence>
<dbReference type="SUPFAM" id="SSF56317">
    <property type="entry name" value="Carbon-nitrogen hydrolase"/>
    <property type="match status" value="1"/>
</dbReference>
<keyword evidence="5 9" id="KW-0812">Transmembrane</keyword>
<dbReference type="PANTHER" id="PTHR38686:SF1">
    <property type="entry name" value="APOLIPOPROTEIN N-ACYLTRANSFERASE"/>
    <property type="match status" value="1"/>
</dbReference>
<keyword evidence="3 9" id="KW-1003">Cell membrane</keyword>
<evidence type="ECO:0000259" key="10">
    <source>
        <dbReference type="PROSITE" id="PS50263"/>
    </source>
</evidence>
<evidence type="ECO:0000256" key="5">
    <source>
        <dbReference type="ARBA" id="ARBA00022692"/>
    </source>
</evidence>
<feature type="transmembrane region" description="Helical" evidence="9">
    <location>
        <begin position="20"/>
        <end position="36"/>
    </location>
</feature>
<dbReference type="PANTHER" id="PTHR38686">
    <property type="entry name" value="APOLIPOPROTEIN N-ACYLTRANSFERASE"/>
    <property type="match status" value="1"/>
</dbReference>
<dbReference type="GO" id="GO:0042158">
    <property type="term" value="P:lipoprotein biosynthetic process"/>
    <property type="evidence" value="ECO:0007669"/>
    <property type="project" value="UniProtKB-UniRule"/>
</dbReference>
<dbReference type="NCBIfam" id="TIGR00546">
    <property type="entry name" value="lnt"/>
    <property type="match status" value="1"/>
</dbReference>
<feature type="transmembrane region" description="Helical" evidence="9">
    <location>
        <begin position="42"/>
        <end position="58"/>
    </location>
</feature>
<evidence type="ECO:0000313" key="12">
    <source>
        <dbReference type="Proteomes" id="UP000256999"/>
    </source>
</evidence>
<evidence type="ECO:0000256" key="1">
    <source>
        <dbReference type="ARBA" id="ARBA00004651"/>
    </source>
</evidence>
<feature type="transmembrane region" description="Helical" evidence="9">
    <location>
        <begin position="497"/>
        <end position="514"/>
    </location>
</feature>
<evidence type="ECO:0000256" key="4">
    <source>
        <dbReference type="ARBA" id="ARBA00022679"/>
    </source>
</evidence>
<feature type="transmembrane region" description="Helical" evidence="9">
    <location>
        <begin position="131"/>
        <end position="149"/>
    </location>
</feature>
<keyword evidence="7 9" id="KW-0472">Membrane</keyword>
<comment type="function">
    <text evidence="9">Catalyzes the phospholipid dependent N-acylation of the N-terminal cysteine of apolipoprotein, the last step in lipoprotein maturation.</text>
</comment>
<feature type="transmembrane region" description="Helical" evidence="9">
    <location>
        <begin position="70"/>
        <end position="87"/>
    </location>
</feature>
<sequence length="519" mass="57723">MILSTLKGTASRVKSASLVWQYWLSFVAGLAMVFAYAPYSQWWLSFIALTCWGTLVNCQTPKLAAVRSYFFGLGWFGAGISWVHVSIDQFGGLPLIASLGLMALLCAYLALFPALAGYLSARCSTNRQLNLLLFPSIWLLTEWLRAWVLTGFPWLSIGYSQLNSPLAGLAPIIGEVGISFIMLIMVTSALSLYFKQQVKLAGAMLASCVLGIIVSQQLTFVKPTGETKSVALVQGNIAQELKWAQEQEWPSMLKYLDLTRANYDADLIVWPESAIPKIEPLAGEFLDMANSAAALNDTAIITGIINYNFESKEYFNSLIVLGKESATDTSGSYFYPNANRFYKHHLLPIGEFVPFQEWLRPIAPFFNLPMSSFTRGDYIQSNLKANGLSITPLICFEIAFPEQLHANFKADTDMLLTVSNDAWFGTSHGPHQHMEIAQMRALEFGRPLVRSTNTGVTAAVDHQGQFIARIPQFEEQVLKADVALVTGYTPFSRYQRYPTYILATLLFLLIIGVSRKTKL</sequence>
<comment type="similarity">
    <text evidence="2 9">Belongs to the CN hydrolase family. Apolipoprotein N-acyltransferase subfamily.</text>
</comment>
<evidence type="ECO:0000256" key="6">
    <source>
        <dbReference type="ARBA" id="ARBA00022989"/>
    </source>
</evidence>
<dbReference type="UniPathway" id="UPA00666"/>
<dbReference type="GO" id="GO:0005886">
    <property type="term" value="C:plasma membrane"/>
    <property type="evidence" value="ECO:0007669"/>
    <property type="project" value="UniProtKB-SubCell"/>
</dbReference>
<feature type="transmembrane region" description="Helical" evidence="9">
    <location>
        <begin position="93"/>
        <end position="119"/>
    </location>
</feature>
<name>A0A3E0UFZ0_9GAMM</name>
<feature type="transmembrane region" description="Helical" evidence="9">
    <location>
        <begin position="200"/>
        <end position="220"/>
    </location>
</feature>
<reference evidence="11 12" key="1">
    <citation type="submission" date="2018-08" db="EMBL/GenBank/DDBJ databases">
        <title>Thalassotalea euphylliae genome.</title>
        <authorList>
            <person name="Summers S."/>
            <person name="Rice S.A."/>
            <person name="Freckelton M.L."/>
            <person name="Nedved B.T."/>
            <person name="Hadfield M.G."/>
        </authorList>
    </citation>
    <scope>NUCLEOTIDE SEQUENCE [LARGE SCALE GENOMIC DNA]</scope>
    <source>
        <strain evidence="11 12">H2</strain>
    </source>
</reference>
<dbReference type="GO" id="GO:0016410">
    <property type="term" value="F:N-acyltransferase activity"/>
    <property type="evidence" value="ECO:0007669"/>
    <property type="project" value="UniProtKB-UniRule"/>
</dbReference>
<dbReference type="Pfam" id="PF20154">
    <property type="entry name" value="LNT_N"/>
    <property type="match status" value="1"/>
</dbReference>
<dbReference type="EMBL" id="QUOV01000001">
    <property type="protein sequence ID" value="REL35065.1"/>
    <property type="molecule type" value="Genomic_DNA"/>
</dbReference>
<evidence type="ECO:0000256" key="8">
    <source>
        <dbReference type="ARBA" id="ARBA00023315"/>
    </source>
</evidence>
<evidence type="ECO:0000256" key="3">
    <source>
        <dbReference type="ARBA" id="ARBA00022475"/>
    </source>
</evidence>
<feature type="domain" description="CN hydrolase" evidence="10">
    <location>
        <begin position="233"/>
        <end position="484"/>
    </location>
</feature>
<dbReference type="HAMAP" id="MF_01148">
    <property type="entry name" value="Lnt"/>
    <property type="match status" value="1"/>
</dbReference>
<comment type="caution">
    <text evidence="11">The sequence shown here is derived from an EMBL/GenBank/DDBJ whole genome shotgun (WGS) entry which is preliminary data.</text>
</comment>
<dbReference type="OrthoDB" id="9804277at2"/>
<dbReference type="InterPro" id="IPR004563">
    <property type="entry name" value="Apolipo_AcylTrfase"/>
</dbReference>
<dbReference type="AlphaFoldDB" id="A0A3E0UFZ0"/>
<accession>A0A3E0UFZ0</accession>
<keyword evidence="6 9" id="KW-1133">Transmembrane helix</keyword>
<dbReference type="Proteomes" id="UP000256999">
    <property type="component" value="Unassembled WGS sequence"/>
</dbReference>
<comment type="catalytic activity">
    <reaction evidence="9">
        <text>N-terminal S-1,2-diacyl-sn-glyceryl-L-cysteinyl-[lipoprotein] + a glycerophospholipid = N-acyl-S-1,2-diacyl-sn-glyceryl-L-cysteinyl-[lipoprotein] + a 2-acyl-sn-glycero-3-phospholipid + H(+)</text>
        <dbReference type="Rhea" id="RHEA:48228"/>
        <dbReference type="Rhea" id="RHEA-COMP:14681"/>
        <dbReference type="Rhea" id="RHEA-COMP:14684"/>
        <dbReference type="ChEBI" id="CHEBI:15378"/>
        <dbReference type="ChEBI" id="CHEBI:136912"/>
        <dbReference type="ChEBI" id="CHEBI:140656"/>
        <dbReference type="ChEBI" id="CHEBI:140657"/>
        <dbReference type="ChEBI" id="CHEBI:140660"/>
        <dbReference type="EC" id="2.3.1.269"/>
    </reaction>
</comment>
<dbReference type="InterPro" id="IPR036526">
    <property type="entry name" value="C-N_Hydrolase_sf"/>
</dbReference>